<reference evidence="4" key="1">
    <citation type="journal article" date="2019" name="Int. J. Syst. Evol. Microbiol.">
        <title>The Global Catalogue of Microorganisms (GCM) 10K type strain sequencing project: providing services to taxonomists for standard genome sequencing and annotation.</title>
        <authorList>
            <consortium name="The Broad Institute Genomics Platform"/>
            <consortium name="The Broad Institute Genome Sequencing Center for Infectious Disease"/>
            <person name="Wu L."/>
            <person name="Ma J."/>
        </authorList>
    </citation>
    <scope>NUCLEOTIDE SEQUENCE [LARGE SCALE GENOMIC DNA]</scope>
    <source>
        <strain evidence="4">CCUG 30340</strain>
    </source>
</reference>
<dbReference type="InterPro" id="IPR051924">
    <property type="entry name" value="GST_Kappa/NadH"/>
</dbReference>
<organism evidence="3 4">
    <name type="scientific">Dokdonella ginsengisoli</name>
    <dbReference type="NCBI Taxonomy" id="363846"/>
    <lineage>
        <taxon>Bacteria</taxon>
        <taxon>Pseudomonadati</taxon>
        <taxon>Pseudomonadota</taxon>
        <taxon>Gammaproteobacteria</taxon>
        <taxon>Lysobacterales</taxon>
        <taxon>Rhodanobacteraceae</taxon>
        <taxon>Dokdonella</taxon>
    </lineage>
</organism>
<evidence type="ECO:0000256" key="1">
    <source>
        <dbReference type="PIRNR" id="PIRNR006386"/>
    </source>
</evidence>
<proteinExistence type="inferred from homology"/>
<dbReference type="PANTHER" id="PTHR42943:SF2">
    <property type="entry name" value="GLUTATHIONE S-TRANSFERASE KAPPA 1"/>
    <property type="match status" value="1"/>
</dbReference>
<dbReference type="EC" id="5.99.1.4" evidence="1"/>
<comment type="caution">
    <text evidence="3">The sequence shown here is derived from an EMBL/GenBank/DDBJ whole genome shotgun (WGS) entry which is preliminary data.</text>
</comment>
<dbReference type="EMBL" id="JBHSHD010000005">
    <property type="protein sequence ID" value="MFC4819837.1"/>
    <property type="molecule type" value="Genomic_DNA"/>
</dbReference>
<gene>
    <name evidence="3" type="ORF">ACFO6Q_05855</name>
</gene>
<dbReference type="InterPro" id="IPR036249">
    <property type="entry name" value="Thioredoxin-like_sf"/>
</dbReference>
<dbReference type="InterPro" id="IPR044087">
    <property type="entry name" value="NahD-like"/>
</dbReference>
<evidence type="ECO:0000259" key="2">
    <source>
        <dbReference type="Pfam" id="PF01323"/>
    </source>
</evidence>
<protein>
    <recommendedName>
        <fullName evidence="1">2-hydroxychromene-2-carboxylate isomerase</fullName>
        <ecNumber evidence="1">5.99.1.4</ecNumber>
    </recommendedName>
</protein>
<dbReference type="RefSeq" id="WP_380019633.1">
    <property type="nucleotide sequence ID" value="NZ_JBHSHD010000005.1"/>
</dbReference>
<keyword evidence="1 3" id="KW-0413">Isomerase</keyword>
<dbReference type="SUPFAM" id="SSF52833">
    <property type="entry name" value="Thioredoxin-like"/>
    <property type="match status" value="1"/>
</dbReference>
<name>A0ABV9QWJ4_9GAMM</name>
<dbReference type="InterPro" id="IPR014440">
    <property type="entry name" value="HCCAis_GSTk"/>
</dbReference>
<dbReference type="PIRSF" id="PIRSF006386">
    <property type="entry name" value="HCCAis_GSTk"/>
    <property type="match status" value="1"/>
</dbReference>
<dbReference type="CDD" id="cd03022">
    <property type="entry name" value="DsbA_HCCA_Iso"/>
    <property type="match status" value="1"/>
</dbReference>
<feature type="domain" description="DSBA-like thioredoxin" evidence="2">
    <location>
        <begin position="6"/>
        <end position="183"/>
    </location>
</feature>
<dbReference type="GO" id="GO:0016853">
    <property type="term" value="F:isomerase activity"/>
    <property type="evidence" value="ECO:0007669"/>
    <property type="project" value="UniProtKB-KW"/>
</dbReference>
<dbReference type="Gene3D" id="3.40.30.10">
    <property type="entry name" value="Glutaredoxin"/>
    <property type="match status" value="1"/>
</dbReference>
<evidence type="ECO:0000313" key="4">
    <source>
        <dbReference type="Proteomes" id="UP001595886"/>
    </source>
</evidence>
<comment type="similarity">
    <text evidence="1">Belongs to the GST superfamily. NadH family.</text>
</comment>
<dbReference type="PANTHER" id="PTHR42943">
    <property type="entry name" value="GLUTATHIONE S-TRANSFERASE KAPPA"/>
    <property type="match status" value="1"/>
</dbReference>
<accession>A0ABV9QWJ4</accession>
<keyword evidence="4" id="KW-1185">Reference proteome</keyword>
<dbReference type="InterPro" id="IPR001853">
    <property type="entry name" value="DSBA-like_thioredoxin_dom"/>
</dbReference>
<comment type="catalytic activity">
    <reaction evidence="1">
        <text>2-hydroxychromene-2-carboxylate = (3E)-4-(2-hydroxyphenyl)-2-oxobut-3-enoate</text>
        <dbReference type="Rhea" id="RHEA:27401"/>
        <dbReference type="ChEBI" id="CHEBI:59350"/>
        <dbReference type="ChEBI" id="CHEBI:59353"/>
        <dbReference type="EC" id="5.99.1.4"/>
    </reaction>
</comment>
<dbReference type="Pfam" id="PF01323">
    <property type="entry name" value="DSBA"/>
    <property type="match status" value="1"/>
</dbReference>
<sequence>MHAHWYFDFISPFAYLQLPKILALRGRIDVVPKPIVFGAVLKHHGQLGPAEIAGKREFTYRFVQWRAGREGVTLRFPPAHPFNSLAALRLCIAAGSHWNAVTAIFEHLWRDGRAGTNASELDEVGRGLGVADVAGALADEAVKAQLRANTEAALAAGIYGVPTLAVGGERFWGDDATPMIEEWLADPACFSDGEYARIASLPAVQRAR</sequence>
<dbReference type="Proteomes" id="UP001595886">
    <property type="component" value="Unassembled WGS sequence"/>
</dbReference>
<evidence type="ECO:0000313" key="3">
    <source>
        <dbReference type="EMBL" id="MFC4819837.1"/>
    </source>
</evidence>